<name>A0A8E2JXQ4_9PEZI</name>
<protein>
    <recommendedName>
        <fullName evidence="3">Non-canonical purine NTP phosphatase/PRRC1 domain-containing protein</fullName>
    </recommendedName>
</protein>
<sequence>MCFDALAAGSKTFTIPVIEILGIGKDVQSPQDDYSKRYAAANAVAYAKELLQVMQNNLIRSVEKMAGTENIVSPQADPSLPLFQLHQYPNYGKAVLLVISTENKGKRKILEEAFRERAPKDGTMHVITVPVASDVGEQPYNNAGAIGAYNRISNALTCLDTAEHRKNLAAKGIGTVIVASIESYIQTENIDRPTDYGIIVLHNATTCNTAVRVSSGVTVPFEYVNRARRFGYEGDQNQGRVTVGQILAANVPGLDKGDWHAVLAERSRYDLLKDAIREMQIPW</sequence>
<dbReference type="Proteomes" id="UP000250140">
    <property type="component" value="Unassembled WGS sequence"/>
</dbReference>
<dbReference type="AlphaFoldDB" id="A0A8E2JXQ4"/>
<accession>A0A8E2JXQ4</accession>
<dbReference type="InterPro" id="IPR029001">
    <property type="entry name" value="ITPase-like_fam"/>
</dbReference>
<evidence type="ECO:0008006" key="3">
    <source>
        <dbReference type="Google" id="ProtNLM"/>
    </source>
</evidence>
<dbReference type="EMBL" id="KV748713">
    <property type="protein sequence ID" value="OCL13490.1"/>
    <property type="molecule type" value="Genomic_DNA"/>
</dbReference>
<dbReference type="SUPFAM" id="SSF52972">
    <property type="entry name" value="ITPase-like"/>
    <property type="match status" value="1"/>
</dbReference>
<dbReference type="Gene3D" id="3.90.950.10">
    <property type="match status" value="1"/>
</dbReference>
<dbReference type="OrthoDB" id="4968544at2759"/>
<keyword evidence="2" id="KW-1185">Reference proteome</keyword>
<evidence type="ECO:0000313" key="1">
    <source>
        <dbReference type="EMBL" id="OCL13490.1"/>
    </source>
</evidence>
<evidence type="ECO:0000313" key="2">
    <source>
        <dbReference type="Proteomes" id="UP000250140"/>
    </source>
</evidence>
<organism evidence="1 2">
    <name type="scientific">Glonium stellatum</name>
    <dbReference type="NCBI Taxonomy" id="574774"/>
    <lineage>
        <taxon>Eukaryota</taxon>
        <taxon>Fungi</taxon>
        <taxon>Dikarya</taxon>
        <taxon>Ascomycota</taxon>
        <taxon>Pezizomycotina</taxon>
        <taxon>Dothideomycetes</taxon>
        <taxon>Pleosporomycetidae</taxon>
        <taxon>Gloniales</taxon>
        <taxon>Gloniaceae</taxon>
        <taxon>Glonium</taxon>
    </lineage>
</organism>
<gene>
    <name evidence="1" type="ORF">AOQ84DRAFT_310481</name>
</gene>
<reference evidence="1 2" key="1">
    <citation type="journal article" date="2016" name="Nat. Commun.">
        <title>Ectomycorrhizal ecology is imprinted in the genome of the dominant symbiotic fungus Cenococcum geophilum.</title>
        <authorList>
            <consortium name="DOE Joint Genome Institute"/>
            <person name="Peter M."/>
            <person name="Kohler A."/>
            <person name="Ohm R.A."/>
            <person name="Kuo A."/>
            <person name="Krutzmann J."/>
            <person name="Morin E."/>
            <person name="Arend M."/>
            <person name="Barry K.W."/>
            <person name="Binder M."/>
            <person name="Choi C."/>
            <person name="Clum A."/>
            <person name="Copeland A."/>
            <person name="Grisel N."/>
            <person name="Haridas S."/>
            <person name="Kipfer T."/>
            <person name="LaButti K."/>
            <person name="Lindquist E."/>
            <person name="Lipzen A."/>
            <person name="Maire R."/>
            <person name="Meier B."/>
            <person name="Mihaltcheva S."/>
            <person name="Molinier V."/>
            <person name="Murat C."/>
            <person name="Poggeler S."/>
            <person name="Quandt C.A."/>
            <person name="Sperisen C."/>
            <person name="Tritt A."/>
            <person name="Tisserant E."/>
            <person name="Crous P.W."/>
            <person name="Henrissat B."/>
            <person name="Nehls U."/>
            <person name="Egli S."/>
            <person name="Spatafora J.W."/>
            <person name="Grigoriev I.V."/>
            <person name="Martin F.M."/>
        </authorList>
    </citation>
    <scope>NUCLEOTIDE SEQUENCE [LARGE SCALE GENOMIC DNA]</scope>
    <source>
        <strain evidence="1 2">CBS 207.34</strain>
    </source>
</reference>
<proteinExistence type="predicted"/>